<reference evidence="1 2" key="1">
    <citation type="journal article" date="2023" name="Int. J. Syst. Evol. Microbiol.">
        <title>Terrisporobacter hibernicus sp. nov., isolated from bovine faeces in Northern Ireland.</title>
        <authorList>
            <person name="Mitchell M."/>
            <person name="Nguyen S.V."/>
            <person name="Connor M."/>
            <person name="Fairley D.J."/>
            <person name="Donoghue O."/>
            <person name="Marshall H."/>
            <person name="Koolman L."/>
            <person name="McMullan G."/>
            <person name="Schaffer K.E."/>
            <person name="McGrath J.W."/>
            <person name="Fanning S."/>
        </authorList>
    </citation>
    <scope>NUCLEOTIDE SEQUENCE [LARGE SCALE GENOMIC DNA]</scope>
    <source>
        <strain evidence="1 2">MCA3</strain>
    </source>
</reference>
<organism evidence="1 2">
    <name type="scientific">Terrisporobacter hibernicus</name>
    <dbReference type="NCBI Taxonomy" id="2813371"/>
    <lineage>
        <taxon>Bacteria</taxon>
        <taxon>Bacillati</taxon>
        <taxon>Bacillota</taxon>
        <taxon>Clostridia</taxon>
        <taxon>Peptostreptococcales</taxon>
        <taxon>Peptostreptococcaceae</taxon>
        <taxon>Terrisporobacter</taxon>
    </lineage>
</organism>
<evidence type="ECO:0000313" key="1">
    <source>
        <dbReference type="EMBL" id="UEL46239.1"/>
    </source>
</evidence>
<protein>
    <submittedName>
        <fullName evidence="1">Ferritin-like domain-containing protein</fullName>
    </submittedName>
</protein>
<dbReference type="EMBL" id="CP081135">
    <property type="protein sequence ID" value="UEL46239.1"/>
    <property type="molecule type" value="Genomic_DNA"/>
</dbReference>
<gene>
    <name evidence="1" type="ORF">JW646_11295</name>
</gene>
<dbReference type="KEGG" id="tem:JW646_11295"/>
<name>A0AAX2ZAS0_9FIRM</name>
<dbReference type="SUPFAM" id="SSF47240">
    <property type="entry name" value="Ferritin-like"/>
    <property type="match status" value="1"/>
</dbReference>
<dbReference type="AlphaFoldDB" id="A0AAX2ZAS0"/>
<dbReference type="Proteomes" id="UP001198983">
    <property type="component" value="Chromosome"/>
</dbReference>
<evidence type="ECO:0000313" key="2">
    <source>
        <dbReference type="Proteomes" id="UP001198983"/>
    </source>
</evidence>
<keyword evidence="2" id="KW-1185">Reference proteome</keyword>
<proteinExistence type="predicted"/>
<dbReference type="CDD" id="cd00657">
    <property type="entry name" value="Ferritin_like"/>
    <property type="match status" value="1"/>
</dbReference>
<dbReference type="InterPro" id="IPR009078">
    <property type="entry name" value="Ferritin-like_SF"/>
</dbReference>
<sequence>MSYAYEWIHPDPNQLQNSIKLIEKSIVSEKKDSVFFQWLIDNIPVSQLSPKETKKIQGIIESIRDDELRHNLMFKNMYFQITGMKIQPEEETFIPPAGFKDGISDAMIRELNEVKIYGQIIEGLPSLYYRDQVFQILNDELRHGSLYNYIYTVVSVI</sequence>
<accession>A0AAX2ZAS0</accession>
<dbReference type="RefSeq" id="WP_074919862.1">
    <property type="nucleotide sequence ID" value="NZ_CP081135.1"/>
</dbReference>